<accession>A0A2I0QQW3</accession>
<sequence>MQKSNILKEEIPRKVVAASISGSIFAILMGITDPNPFGDSNLSTFQYIRAFFLATPVYLMYSFPVILIYGVLTSAISDAVARLIARRTKLGFDTYFSLVFHVIFGLILLWYSLVASILFFITDYVLRRRDKYNWVSAVKSLVIPVLTIIGFMFVVYLMDIGR</sequence>
<dbReference type="Proteomes" id="UP000243524">
    <property type="component" value="Unassembled WGS sequence"/>
</dbReference>
<proteinExistence type="predicted"/>
<organism evidence="2 3">
    <name type="scientific">Halalkalibacillus sediminis</name>
    <dbReference type="NCBI Taxonomy" id="2018042"/>
    <lineage>
        <taxon>Bacteria</taxon>
        <taxon>Bacillati</taxon>
        <taxon>Bacillota</taxon>
        <taxon>Bacilli</taxon>
        <taxon>Bacillales</taxon>
        <taxon>Bacillaceae</taxon>
        <taxon>Halalkalibacillus</taxon>
    </lineage>
</organism>
<feature type="transmembrane region" description="Helical" evidence="1">
    <location>
        <begin position="141"/>
        <end position="158"/>
    </location>
</feature>
<feature type="transmembrane region" description="Helical" evidence="1">
    <location>
        <begin position="51"/>
        <end position="77"/>
    </location>
</feature>
<evidence type="ECO:0000313" key="3">
    <source>
        <dbReference type="Proteomes" id="UP000243524"/>
    </source>
</evidence>
<keyword evidence="1" id="KW-0472">Membrane</keyword>
<feature type="transmembrane region" description="Helical" evidence="1">
    <location>
        <begin position="12"/>
        <end position="31"/>
    </location>
</feature>
<feature type="transmembrane region" description="Helical" evidence="1">
    <location>
        <begin position="98"/>
        <end position="121"/>
    </location>
</feature>
<dbReference type="AlphaFoldDB" id="A0A2I0QQW3"/>
<keyword evidence="3" id="KW-1185">Reference proteome</keyword>
<evidence type="ECO:0008006" key="4">
    <source>
        <dbReference type="Google" id="ProtNLM"/>
    </source>
</evidence>
<dbReference type="EMBL" id="PJNH01000004">
    <property type="protein sequence ID" value="PKR76713.1"/>
    <property type="molecule type" value="Genomic_DNA"/>
</dbReference>
<name>A0A2I0QQW3_9BACI</name>
<reference evidence="2 3" key="1">
    <citation type="submission" date="2017-06" db="EMBL/GenBank/DDBJ databases">
        <title>the draft geome sequence of Illustriluteabacillus marina B3227.</title>
        <authorList>
            <person name="He R.-H."/>
            <person name="Du Z.-J."/>
        </authorList>
    </citation>
    <scope>NUCLEOTIDE SEQUENCE [LARGE SCALE GENOMIC DNA]</scope>
    <source>
        <strain evidence="2 3">B3227</strain>
    </source>
</reference>
<evidence type="ECO:0000256" key="1">
    <source>
        <dbReference type="SAM" id="Phobius"/>
    </source>
</evidence>
<gene>
    <name evidence="2" type="ORF">CEY16_12910</name>
</gene>
<keyword evidence="1" id="KW-1133">Transmembrane helix</keyword>
<keyword evidence="1" id="KW-0812">Transmembrane</keyword>
<dbReference type="OrthoDB" id="2609634at2"/>
<comment type="caution">
    <text evidence="2">The sequence shown here is derived from an EMBL/GenBank/DDBJ whole genome shotgun (WGS) entry which is preliminary data.</text>
</comment>
<evidence type="ECO:0000313" key="2">
    <source>
        <dbReference type="EMBL" id="PKR76713.1"/>
    </source>
</evidence>
<dbReference type="RefSeq" id="WP_101332463.1">
    <property type="nucleotide sequence ID" value="NZ_PJNH01000004.1"/>
</dbReference>
<protein>
    <recommendedName>
        <fullName evidence="4">Yip1 domain-containing protein</fullName>
    </recommendedName>
</protein>